<feature type="region of interest" description="Disordered" evidence="1">
    <location>
        <begin position="283"/>
        <end position="331"/>
    </location>
</feature>
<dbReference type="EMBL" id="JAGINW010000001">
    <property type="protein sequence ID" value="MBP2329903.1"/>
    <property type="molecule type" value="Genomic_DNA"/>
</dbReference>
<evidence type="ECO:0008006" key="4">
    <source>
        <dbReference type="Google" id="ProtNLM"/>
    </source>
</evidence>
<protein>
    <recommendedName>
        <fullName evidence="4">Adenylate cyclase, class 3</fullName>
    </recommendedName>
</protein>
<organism evidence="2 3">
    <name type="scientific">Kibdelosporangium banguiense</name>
    <dbReference type="NCBI Taxonomy" id="1365924"/>
    <lineage>
        <taxon>Bacteria</taxon>
        <taxon>Bacillati</taxon>
        <taxon>Actinomycetota</taxon>
        <taxon>Actinomycetes</taxon>
        <taxon>Pseudonocardiales</taxon>
        <taxon>Pseudonocardiaceae</taxon>
        <taxon>Kibdelosporangium</taxon>
    </lineage>
</organism>
<sequence length="331" mass="35369">MSSKPSETNRSLGDYIGILAVDVRGFSKHDDTQQRVIVDRLAEVLAVAADRAKLISLWEGRDKLFKAFRGDSYLIGFTADLVAAVVDRFFDSLQSELRRRAGEFRAEGIDFRLRASLHLGLAASFDEPQTDSPTGRIMVEANRMLDAESVRALLDNSDPAVTFVASVLSHTVMENVVEAGHTTRRPSEFVEAPLSVAAKGYSGKGYLRVPAPSGDLLRFGLLSGQSEPHPADEADSAQPEEIYGEVTNSVSGTAGSVLQARDISGGVASHYLQGVNRGITVSGNNNTTAGHSVDQSSGKQEFSGNFHTAGDANFGPSSGRRLGGDTDPKAR</sequence>
<dbReference type="RefSeq" id="WP_307855645.1">
    <property type="nucleotide sequence ID" value="NZ_JAGINW010000001.1"/>
</dbReference>
<gene>
    <name evidence="2" type="ORF">JOF56_010288</name>
</gene>
<name>A0ABS4U0Z3_9PSEU</name>
<feature type="compositionally biased region" description="Basic and acidic residues" evidence="1">
    <location>
        <begin position="322"/>
        <end position="331"/>
    </location>
</feature>
<dbReference type="Proteomes" id="UP001519332">
    <property type="component" value="Unassembled WGS sequence"/>
</dbReference>
<reference evidence="2 3" key="1">
    <citation type="submission" date="2021-03" db="EMBL/GenBank/DDBJ databases">
        <title>Sequencing the genomes of 1000 actinobacteria strains.</title>
        <authorList>
            <person name="Klenk H.-P."/>
        </authorList>
    </citation>
    <scope>NUCLEOTIDE SEQUENCE [LARGE SCALE GENOMIC DNA]</scope>
    <source>
        <strain evidence="2 3">DSM 46670</strain>
    </source>
</reference>
<evidence type="ECO:0000313" key="3">
    <source>
        <dbReference type="Proteomes" id="UP001519332"/>
    </source>
</evidence>
<feature type="compositionally biased region" description="Polar residues" evidence="1">
    <location>
        <begin position="283"/>
        <end position="306"/>
    </location>
</feature>
<comment type="caution">
    <text evidence="2">The sequence shown here is derived from an EMBL/GenBank/DDBJ whole genome shotgun (WGS) entry which is preliminary data.</text>
</comment>
<keyword evidence="3" id="KW-1185">Reference proteome</keyword>
<proteinExistence type="predicted"/>
<evidence type="ECO:0000313" key="2">
    <source>
        <dbReference type="EMBL" id="MBP2329903.1"/>
    </source>
</evidence>
<accession>A0ABS4U0Z3</accession>
<evidence type="ECO:0000256" key="1">
    <source>
        <dbReference type="SAM" id="MobiDB-lite"/>
    </source>
</evidence>